<dbReference type="PANTHER" id="PTHR41386">
    <property type="entry name" value="INTEGRAL MEMBRANE PROTEIN-RELATED"/>
    <property type="match status" value="1"/>
</dbReference>
<dbReference type="InterPro" id="IPR010406">
    <property type="entry name" value="DUF1003"/>
</dbReference>
<keyword evidence="2" id="KW-0614">Plasmid</keyword>
<evidence type="ECO:0000256" key="1">
    <source>
        <dbReference type="SAM" id="Phobius"/>
    </source>
</evidence>
<accession>W0RSP6</accession>
<keyword evidence="1" id="KW-0812">Transmembrane</keyword>
<dbReference type="Proteomes" id="UP000019151">
    <property type="component" value="Plasmid 2"/>
</dbReference>
<dbReference type="KEGG" id="gba:J421_6156"/>
<evidence type="ECO:0000313" key="3">
    <source>
        <dbReference type="Proteomes" id="UP000019151"/>
    </source>
</evidence>
<organism evidence="2 3">
    <name type="scientific">Gemmatirosa kalamazoonensis</name>
    <dbReference type="NCBI Taxonomy" id="861299"/>
    <lineage>
        <taxon>Bacteria</taxon>
        <taxon>Pseudomonadati</taxon>
        <taxon>Gemmatimonadota</taxon>
        <taxon>Gemmatimonadia</taxon>
        <taxon>Gemmatimonadales</taxon>
        <taxon>Gemmatimonadaceae</taxon>
        <taxon>Gemmatirosa</taxon>
    </lineage>
</organism>
<feature type="transmembrane region" description="Helical" evidence="1">
    <location>
        <begin position="102"/>
        <end position="121"/>
    </location>
</feature>
<sequence length="193" mass="21576">MADDVPAVDVSAAMRRASDWSAMSAADRADLATALRHARVARNAHEEYLASRTVGERLADRIASFGGSWTFILLFFAFLLAWALLNTVLLTRRQAFDPYPYIFLNLMLSMLAALQAPVIMMSQHRQTDRDRVEAQTDYEVNLKAELEIRALHDKLDALREAQWTALVALQHEQIELLRGIVAQRGAAVPNAGD</sequence>
<evidence type="ECO:0008006" key="4">
    <source>
        <dbReference type="Google" id="ProtNLM"/>
    </source>
</evidence>
<keyword evidence="3" id="KW-1185">Reference proteome</keyword>
<dbReference type="Pfam" id="PF06210">
    <property type="entry name" value="DUF1003"/>
    <property type="match status" value="1"/>
</dbReference>
<dbReference type="AlphaFoldDB" id="W0RSP6"/>
<evidence type="ECO:0000313" key="2">
    <source>
        <dbReference type="EMBL" id="AHG93691.1"/>
    </source>
</evidence>
<reference evidence="2 3" key="1">
    <citation type="journal article" date="2014" name="Genome Announc.">
        <title>Genome Sequence and Methylome of Soil Bacterium Gemmatirosa kalamazoonensis KBS708T, a Member of the Rarely Cultivated Gemmatimonadetes Phylum.</title>
        <authorList>
            <person name="Debruyn J.M."/>
            <person name="Radosevich M."/>
            <person name="Wommack K.E."/>
            <person name="Polson S.W."/>
            <person name="Hauser L.J."/>
            <person name="Fawaz M.N."/>
            <person name="Korlach J."/>
            <person name="Tsai Y.C."/>
        </authorList>
    </citation>
    <scope>NUCLEOTIDE SEQUENCE [LARGE SCALE GENOMIC DNA]</scope>
    <source>
        <strain evidence="2 3">KBS708</strain>
        <plasmid evidence="3">Plasmid 2</plasmid>
    </source>
</reference>
<geneLocation type="plasmid" evidence="2 3">
    <name>2</name>
</geneLocation>
<feature type="transmembrane region" description="Helical" evidence="1">
    <location>
        <begin position="62"/>
        <end position="82"/>
    </location>
</feature>
<dbReference type="PATRIC" id="fig|861299.3.peg.6214"/>
<dbReference type="HOGENOM" id="CLU_077948_2_3_0"/>
<dbReference type="eggNOG" id="COG4420">
    <property type="taxonomic scope" value="Bacteria"/>
</dbReference>
<gene>
    <name evidence="2" type="ORF">J421_6156</name>
</gene>
<proteinExistence type="predicted"/>
<keyword evidence="1" id="KW-1133">Transmembrane helix</keyword>
<protein>
    <recommendedName>
        <fullName evidence="4">Cyclic nucleotide-binding protein</fullName>
    </recommendedName>
</protein>
<keyword evidence="1" id="KW-0472">Membrane</keyword>
<dbReference type="PANTHER" id="PTHR41386:SF1">
    <property type="entry name" value="MEMBRANE PROTEIN"/>
    <property type="match status" value="1"/>
</dbReference>
<dbReference type="EMBL" id="CP007130">
    <property type="protein sequence ID" value="AHG93691.1"/>
    <property type="molecule type" value="Genomic_DNA"/>
</dbReference>
<name>W0RSP6_9BACT</name>
<dbReference type="InParanoid" id="W0RSP6"/>